<accession>A0A1R4HUW5</accession>
<proteinExistence type="predicted"/>
<dbReference type="Proteomes" id="UP000196331">
    <property type="component" value="Unassembled WGS sequence"/>
</dbReference>
<feature type="compositionally biased region" description="Polar residues" evidence="1">
    <location>
        <begin position="70"/>
        <end position="89"/>
    </location>
</feature>
<protein>
    <submittedName>
        <fullName evidence="2">Uncharacterized protein</fullName>
    </submittedName>
</protein>
<comment type="caution">
    <text evidence="2">The sequence shown here is derived from an EMBL/GenBank/DDBJ whole genome shotgun (WGS) entry which is preliminary data.</text>
</comment>
<dbReference type="EMBL" id="FUKM01000020">
    <property type="protein sequence ID" value="SJN11332.1"/>
    <property type="molecule type" value="Genomic_DNA"/>
</dbReference>
<evidence type="ECO:0000256" key="1">
    <source>
        <dbReference type="SAM" id="MobiDB-lite"/>
    </source>
</evidence>
<name>A0A1R4HUW5_9GAMM</name>
<gene>
    <name evidence="2" type="ORF">CZ787_05695</name>
</gene>
<reference evidence="2 3" key="1">
    <citation type="submission" date="2017-02" db="EMBL/GenBank/DDBJ databases">
        <authorList>
            <person name="Dridi B."/>
        </authorList>
    </citation>
    <scope>NUCLEOTIDE SEQUENCE [LARGE SCALE GENOMIC DNA]</scope>
    <source>
        <strain evidence="2 3">JB380</strain>
    </source>
</reference>
<sequence length="89" mass="9552">MSQIHIAMGGTPGAEFSAHWRITHDGQTTEHIEEHGTVPKEYTFIGSSLEGTVTLLSDSQRLDVDIQKGGNRSRSSTQGLGSTVTVGVR</sequence>
<evidence type="ECO:0000313" key="3">
    <source>
        <dbReference type="Proteomes" id="UP000196331"/>
    </source>
</evidence>
<dbReference type="RefSeq" id="WP_254908577.1">
    <property type="nucleotide sequence ID" value="NZ_FUKM01000020.1"/>
</dbReference>
<evidence type="ECO:0000313" key="2">
    <source>
        <dbReference type="EMBL" id="SJN11332.1"/>
    </source>
</evidence>
<dbReference type="AlphaFoldDB" id="A0A1R4HUW5"/>
<organism evidence="2 3">
    <name type="scientific">Halomonas citrativorans</name>
    <dbReference type="NCBI Taxonomy" id="2742612"/>
    <lineage>
        <taxon>Bacteria</taxon>
        <taxon>Pseudomonadati</taxon>
        <taxon>Pseudomonadota</taxon>
        <taxon>Gammaproteobacteria</taxon>
        <taxon>Oceanospirillales</taxon>
        <taxon>Halomonadaceae</taxon>
        <taxon>Halomonas</taxon>
    </lineage>
</organism>
<feature type="region of interest" description="Disordered" evidence="1">
    <location>
        <begin position="67"/>
        <end position="89"/>
    </location>
</feature>